<feature type="domain" description="CD-NTase associated protein 4-like DNA endonuclease" evidence="1">
    <location>
        <begin position="26"/>
        <end position="232"/>
    </location>
</feature>
<gene>
    <name evidence="2" type="ORF">BHC49_09560</name>
</gene>
<dbReference type="InterPro" id="IPR025382">
    <property type="entry name" value="Cap4-like_endonuclease_dom"/>
</dbReference>
<evidence type="ECO:0000313" key="3">
    <source>
        <dbReference type="Proteomes" id="UP000229434"/>
    </source>
</evidence>
<evidence type="ECO:0000313" key="2">
    <source>
        <dbReference type="EMBL" id="PIT53929.1"/>
    </source>
</evidence>
<dbReference type="EMBL" id="MEIS01000118">
    <property type="protein sequence ID" value="PIT53929.1"/>
    <property type="molecule type" value="Genomic_DNA"/>
</dbReference>
<sequence length="378" mass="43863">MWEVILDISQSAPENNPLACPQRENAGALTFEKFEYQYHWALCRILEAHEVSKDYVIFMELHEDVLFATSTDITNAEFEFTQVKSISSSPCTATQLVKLQGSNKSNSLLGKMLSGIKDKPFISRLKNVDLVLTCGYKIDLKKEKKSYKLNIITINDIDENCLQKIQDAINKELGDYPLPQSLRFVIQELPSISFQETTKGKIINLIDKIYPNSKCSPLTIYRAIIDDLHRKGTNQNNYLNWEKMIKTQGITYSQVQKIILVNTDFNKESFIQTFNELIPELGLNRLDKISIRFDFDRYMNTIHIGRSLDTVNNKNEIIKVIDNNFQIFKNYSFKDFIEATLNDLPQTIKNNFTDRTELLAAITYELINKIYEKRTYNR</sequence>
<protein>
    <recommendedName>
        <fullName evidence="1">CD-NTase associated protein 4-like DNA endonuclease domain-containing protein</fullName>
    </recommendedName>
</protein>
<dbReference type="AlphaFoldDB" id="A0A2N9XW83"/>
<dbReference type="Proteomes" id="UP000229434">
    <property type="component" value="Unassembled WGS sequence"/>
</dbReference>
<organism evidence="2 3">
    <name type="scientific">Snodgrassella alvi</name>
    <dbReference type="NCBI Taxonomy" id="1196083"/>
    <lineage>
        <taxon>Bacteria</taxon>
        <taxon>Pseudomonadati</taxon>
        <taxon>Pseudomonadota</taxon>
        <taxon>Betaproteobacteria</taxon>
        <taxon>Neisseriales</taxon>
        <taxon>Neisseriaceae</taxon>
        <taxon>Snodgrassella</taxon>
    </lineage>
</organism>
<comment type="caution">
    <text evidence="2">The sequence shown here is derived from an EMBL/GenBank/DDBJ whole genome shotgun (WGS) entry which is preliminary data.</text>
</comment>
<reference evidence="2 3" key="1">
    <citation type="journal article" date="2017" name="MBio">
        <title>Type VI secretion-mediated competition in the bee gut microbiome.</title>
        <authorList>
            <person name="Steele M.I."/>
            <person name="Kwong W.K."/>
            <person name="Powell J.E."/>
            <person name="Whiteley M."/>
            <person name="Moran N.A."/>
        </authorList>
    </citation>
    <scope>NUCLEOTIDE SEQUENCE [LARGE SCALE GENOMIC DNA]</scope>
    <source>
        <strain evidence="2 3">Nev3CBA3</strain>
    </source>
</reference>
<dbReference type="GO" id="GO:0004518">
    <property type="term" value="F:nuclease activity"/>
    <property type="evidence" value="ECO:0007669"/>
    <property type="project" value="InterPro"/>
</dbReference>
<dbReference type="Pfam" id="PF14130">
    <property type="entry name" value="Cap4_nuclease"/>
    <property type="match status" value="1"/>
</dbReference>
<accession>A0A2N9XW83</accession>
<proteinExistence type="predicted"/>
<name>A0A2N9XW83_9NEIS</name>
<evidence type="ECO:0000259" key="1">
    <source>
        <dbReference type="Pfam" id="PF14130"/>
    </source>
</evidence>